<evidence type="ECO:0000256" key="11">
    <source>
        <dbReference type="ARBA" id="ARBA00022859"/>
    </source>
</evidence>
<dbReference type="GO" id="GO:0008286">
    <property type="term" value="P:insulin receptor signaling pathway"/>
    <property type="evidence" value="ECO:0007669"/>
    <property type="project" value="UniProtKB-ARBA"/>
</dbReference>
<dbReference type="OMA" id="CIDNERR"/>
<keyword evidence="11" id="KW-0391">Immunity</keyword>
<dbReference type="SMART" id="SM00220">
    <property type="entry name" value="S_TKc"/>
    <property type="match status" value="1"/>
</dbReference>
<evidence type="ECO:0000313" key="18">
    <source>
        <dbReference type="EMBL" id="VDK71824.1"/>
    </source>
</evidence>
<dbReference type="SMART" id="SM00133">
    <property type="entry name" value="S_TK_X"/>
    <property type="match status" value="1"/>
</dbReference>
<keyword evidence="19" id="KW-1185">Reference proteome</keyword>
<dbReference type="SUPFAM" id="SSF56112">
    <property type="entry name" value="Protein kinase-like (PK-like)"/>
    <property type="match status" value="2"/>
</dbReference>
<dbReference type="InterPro" id="IPR017441">
    <property type="entry name" value="Protein_kinase_ATP_BS"/>
</dbReference>
<dbReference type="EMBL" id="UYRX01000057">
    <property type="protein sequence ID" value="VDK71824.1"/>
    <property type="molecule type" value="Genomic_DNA"/>
</dbReference>
<keyword evidence="3" id="KW-0217">Developmental protein</keyword>
<dbReference type="GO" id="GO:0045087">
    <property type="term" value="P:innate immune response"/>
    <property type="evidence" value="ECO:0007669"/>
    <property type="project" value="UniProtKB-KW"/>
</dbReference>
<dbReference type="STRING" id="42156.A0A3P6U0X5"/>
<gene>
    <name evidence="18" type="ORF">NLS_LOCUS1575</name>
</gene>
<keyword evidence="4" id="KW-0723">Serine/threonine-protein kinase</keyword>
<evidence type="ECO:0000256" key="12">
    <source>
        <dbReference type="ARBA" id="ARBA00047899"/>
    </source>
</evidence>
<keyword evidence="8 14" id="KW-0547">Nucleotide-binding</keyword>
<evidence type="ECO:0000259" key="16">
    <source>
        <dbReference type="PROSITE" id="PS50011"/>
    </source>
</evidence>
<dbReference type="InterPro" id="IPR039026">
    <property type="entry name" value="PH_PKB"/>
</dbReference>
<dbReference type="GO" id="GO:0106310">
    <property type="term" value="F:protein serine kinase activity"/>
    <property type="evidence" value="ECO:0007669"/>
    <property type="project" value="RHEA"/>
</dbReference>
<dbReference type="PROSITE" id="PS00108">
    <property type="entry name" value="PROTEIN_KINASE_ST"/>
    <property type="match status" value="1"/>
</dbReference>
<dbReference type="PANTHER" id="PTHR24351">
    <property type="entry name" value="RIBOSOMAL PROTEIN S6 KINASE"/>
    <property type="match status" value="1"/>
</dbReference>
<dbReference type="EC" id="2.7.11.1" evidence="2"/>
<comment type="catalytic activity">
    <reaction evidence="13">
        <text>L-seryl-[protein] + ATP = O-phospho-L-seryl-[protein] + ADP + H(+)</text>
        <dbReference type="Rhea" id="RHEA:17989"/>
        <dbReference type="Rhea" id="RHEA-COMP:9863"/>
        <dbReference type="Rhea" id="RHEA-COMP:11604"/>
        <dbReference type="ChEBI" id="CHEBI:15378"/>
        <dbReference type="ChEBI" id="CHEBI:29999"/>
        <dbReference type="ChEBI" id="CHEBI:30616"/>
        <dbReference type="ChEBI" id="CHEBI:83421"/>
        <dbReference type="ChEBI" id="CHEBI:456216"/>
        <dbReference type="EC" id="2.7.11.1"/>
    </reaction>
</comment>
<evidence type="ECO:0000313" key="19">
    <source>
        <dbReference type="Proteomes" id="UP000277928"/>
    </source>
</evidence>
<evidence type="ECO:0000256" key="5">
    <source>
        <dbReference type="ARBA" id="ARBA00022553"/>
    </source>
</evidence>
<dbReference type="AlphaFoldDB" id="A0A3P6U0X5"/>
<dbReference type="FunFam" id="3.30.200.20:FF:000362">
    <property type="entry name" value="Non-specific serine/threonine protein kinase"/>
    <property type="match status" value="1"/>
</dbReference>
<dbReference type="GO" id="GO:0008340">
    <property type="term" value="P:determination of adult lifespan"/>
    <property type="evidence" value="ECO:0007669"/>
    <property type="project" value="UniProtKB-ARBA"/>
</dbReference>
<dbReference type="InterPro" id="IPR017892">
    <property type="entry name" value="Pkinase_C"/>
</dbReference>
<dbReference type="PROSITE" id="PS00107">
    <property type="entry name" value="PROTEIN_KINASE_ATP"/>
    <property type="match status" value="1"/>
</dbReference>
<keyword evidence="6" id="KW-0399">Innate immunity</keyword>
<dbReference type="FunFam" id="1.10.510.10:FF:000033">
    <property type="entry name" value="Non-specific serine/threonine protein kinase"/>
    <property type="match status" value="1"/>
</dbReference>
<evidence type="ECO:0000256" key="14">
    <source>
        <dbReference type="PROSITE-ProRule" id="PRU10141"/>
    </source>
</evidence>
<reference evidence="18 19" key="1">
    <citation type="submission" date="2018-08" db="EMBL/GenBank/DDBJ databases">
        <authorList>
            <person name="Laetsch R D."/>
            <person name="Stevens L."/>
            <person name="Kumar S."/>
            <person name="Blaxter L. M."/>
        </authorList>
    </citation>
    <scope>NUCLEOTIDE SEQUENCE [LARGE SCALE GENOMIC DNA]</scope>
</reference>
<dbReference type="GO" id="GO:0008582">
    <property type="term" value="P:regulation of synaptic assembly at neuromuscular junction"/>
    <property type="evidence" value="ECO:0007669"/>
    <property type="project" value="UniProtKB-ARBA"/>
</dbReference>
<dbReference type="GO" id="GO:0005547">
    <property type="term" value="F:phosphatidylinositol-3,4,5-trisphosphate binding"/>
    <property type="evidence" value="ECO:0007669"/>
    <property type="project" value="UniProtKB-ARBA"/>
</dbReference>
<dbReference type="PROSITE" id="PS50003">
    <property type="entry name" value="PH_DOMAIN"/>
    <property type="match status" value="1"/>
</dbReference>
<evidence type="ECO:0000256" key="2">
    <source>
        <dbReference type="ARBA" id="ARBA00012513"/>
    </source>
</evidence>
<dbReference type="CDD" id="cd05571">
    <property type="entry name" value="STKc_PKB"/>
    <property type="match status" value="1"/>
</dbReference>
<dbReference type="InterPro" id="IPR000961">
    <property type="entry name" value="AGC-kinase_C"/>
</dbReference>
<dbReference type="Pfam" id="PF00433">
    <property type="entry name" value="Pkinase_C"/>
    <property type="match status" value="1"/>
</dbReference>
<evidence type="ECO:0000256" key="10">
    <source>
        <dbReference type="ARBA" id="ARBA00022840"/>
    </source>
</evidence>
<comment type="catalytic activity">
    <reaction evidence="12">
        <text>L-threonyl-[protein] + ATP = O-phospho-L-threonyl-[protein] + ADP + H(+)</text>
        <dbReference type="Rhea" id="RHEA:46608"/>
        <dbReference type="Rhea" id="RHEA-COMP:11060"/>
        <dbReference type="Rhea" id="RHEA-COMP:11605"/>
        <dbReference type="ChEBI" id="CHEBI:15378"/>
        <dbReference type="ChEBI" id="CHEBI:30013"/>
        <dbReference type="ChEBI" id="CHEBI:30616"/>
        <dbReference type="ChEBI" id="CHEBI:61977"/>
        <dbReference type="ChEBI" id="CHEBI:456216"/>
        <dbReference type="EC" id="2.7.11.1"/>
    </reaction>
</comment>
<evidence type="ECO:0000256" key="4">
    <source>
        <dbReference type="ARBA" id="ARBA00022527"/>
    </source>
</evidence>
<protein>
    <recommendedName>
        <fullName evidence="2">non-specific serine/threonine protein kinase</fullName>
        <ecNumber evidence="2">2.7.11.1</ecNumber>
    </recommendedName>
</protein>
<accession>A0A3P6U0X5</accession>
<dbReference type="GO" id="GO:0004674">
    <property type="term" value="F:protein serine/threonine kinase activity"/>
    <property type="evidence" value="ECO:0007669"/>
    <property type="project" value="UniProtKB-KW"/>
</dbReference>
<proteinExistence type="inferred from homology"/>
<dbReference type="InterPro" id="IPR008271">
    <property type="entry name" value="Ser/Thr_kinase_AS"/>
</dbReference>
<evidence type="ECO:0000259" key="15">
    <source>
        <dbReference type="PROSITE" id="PS50003"/>
    </source>
</evidence>
<dbReference type="InterPro" id="IPR000719">
    <property type="entry name" value="Prot_kinase_dom"/>
</dbReference>
<dbReference type="Proteomes" id="UP000277928">
    <property type="component" value="Unassembled WGS sequence"/>
</dbReference>
<feature type="domain" description="Protein kinase" evidence="16">
    <location>
        <begin position="241"/>
        <end position="567"/>
    </location>
</feature>
<comment type="similarity">
    <text evidence="1">Belongs to the protein kinase superfamily. AGC Ser/Thr protein kinase family. RAC subfamily.</text>
</comment>
<evidence type="ECO:0000256" key="9">
    <source>
        <dbReference type="ARBA" id="ARBA00022777"/>
    </source>
</evidence>
<name>A0A3P6U0X5_LITSI</name>
<keyword evidence="7" id="KW-0808">Transferase</keyword>
<dbReference type="InterPro" id="IPR001849">
    <property type="entry name" value="PH_domain"/>
</dbReference>
<evidence type="ECO:0000256" key="6">
    <source>
        <dbReference type="ARBA" id="ARBA00022588"/>
    </source>
</evidence>
<dbReference type="Gene3D" id="2.30.29.30">
    <property type="entry name" value="Pleckstrin-homology domain (PH domain)/Phosphotyrosine-binding domain (PTB)"/>
    <property type="match status" value="1"/>
</dbReference>
<evidence type="ECO:0000259" key="17">
    <source>
        <dbReference type="PROSITE" id="PS51285"/>
    </source>
</evidence>
<evidence type="ECO:0000256" key="8">
    <source>
        <dbReference type="ARBA" id="ARBA00022741"/>
    </source>
</evidence>
<evidence type="ECO:0000256" key="13">
    <source>
        <dbReference type="ARBA" id="ARBA00048679"/>
    </source>
</evidence>
<evidence type="ECO:0000256" key="7">
    <source>
        <dbReference type="ARBA" id="ARBA00022679"/>
    </source>
</evidence>
<dbReference type="Pfam" id="PF00069">
    <property type="entry name" value="Pkinase"/>
    <property type="match status" value="2"/>
</dbReference>
<dbReference type="GO" id="GO:1902911">
    <property type="term" value="C:protein kinase complex"/>
    <property type="evidence" value="ECO:0007669"/>
    <property type="project" value="UniProtKB-ARBA"/>
</dbReference>
<dbReference type="InterPro" id="IPR011009">
    <property type="entry name" value="Kinase-like_dom_sf"/>
</dbReference>
<dbReference type="InterPro" id="IPR011993">
    <property type="entry name" value="PH-like_dom_sf"/>
</dbReference>
<dbReference type="SUPFAM" id="SSF50729">
    <property type="entry name" value="PH domain-like"/>
    <property type="match status" value="1"/>
</dbReference>
<dbReference type="Gene3D" id="1.10.510.10">
    <property type="entry name" value="Transferase(Phosphotransferase) domain 1"/>
    <property type="match status" value="2"/>
</dbReference>
<keyword evidence="10 14" id="KW-0067">ATP-binding</keyword>
<dbReference type="PROSITE" id="PS51285">
    <property type="entry name" value="AGC_KINASE_CTER"/>
    <property type="match status" value="1"/>
</dbReference>
<dbReference type="Gene3D" id="3.30.200.20">
    <property type="entry name" value="Phosphorylase Kinase, domain 1"/>
    <property type="match status" value="1"/>
</dbReference>
<sequence>MNGQEQKHSLQSKRLWDRNIACRPHEATTVLTGEGGRKVECLLSGGCVEEGICQGRSDMSTGNISIKSRKLDEAVHEGWLMKRGEHIKNWRPRYFVLFKDGALLGFRVKPDPDHPLPDPLNDFTVKNVQLMKVERPKPNTFLVRGLQWTTVIERMFNAETAEIREGWINAIKAVSDSLKESDSQMETEMVEEPSVLSEVNRQTGAVHEQFKTSVSSGGRDMMSMADAAEAARRDKISLEDFEFLKVLGKGTFGKVILCKEQRTRRLYAIKILKKEVIIQKDEVAHTLTENRVLQRCKHPFLTQLKYSFQTPFHLCFVMEFANGGELFFHLQQNRIFSETRTQFYGAEIILALGYLHEQCIVYRDMKELRYSFQTNDRLCFVMEFAIGGDLYYHLNKEVQLKRAGLSESRTRFYGAEIVSALGYLHANNIIYRDLKLENLLLDKDGHIKIADFGLCKEDISFGDRTRTFCGTPEYLAPEVLEDNDYGRAVDWWGVGVVMYEMMCGRLPFYSKDHEKLFELILTGTIRFPSKLTAPARSLLSGLLVKDPNRRLGGGPEDAQEIMQHEFFNNIDWEKLYRKEITPPFRPNVQSDTDTCYFDKEFTQAPVQLTPPSVRSGPLDTVDELDEMQNNFVQFSFHSVMSSPLRDVNDTMESFE</sequence>
<evidence type="ECO:0000256" key="1">
    <source>
        <dbReference type="ARBA" id="ARBA00006935"/>
    </source>
</evidence>
<keyword evidence="5" id="KW-0597">Phosphoprotein</keyword>
<feature type="domain" description="AGC-kinase C-terminal" evidence="17">
    <location>
        <begin position="568"/>
        <end position="646"/>
    </location>
</feature>
<dbReference type="PROSITE" id="PS50011">
    <property type="entry name" value="PROTEIN_KINASE_DOM"/>
    <property type="match status" value="1"/>
</dbReference>
<dbReference type="CDD" id="cd01241">
    <property type="entry name" value="PH_PKB"/>
    <property type="match status" value="1"/>
</dbReference>
<organism evidence="18 19">
    <name type="scientific">Litomosoides sigmodontis</name>
    <name type="common">Filarial nematode worm</name>
    <dbReference type="NCBI Taxonomy" id="42156"/>
    <lineage>
        <taxon>Eukaryota</taxon>
        <taxon>Metazoa</taxon>
        <taxon>Ecdysozoa</taxon>
        <taxon>Nematoda</taxon>
        <taxon>Chromadorea</taxon>
        <taxon>Rhabditida</taxon>
        <taxon>Spirurina</taxon>
        <taxon>Spiruromorpha</taxon>
        <taxon>Filarioidea</taxon>
        <taxon>Onchocercidae</taxon>
        <taxon>Litomosoides</taxon>
    </lineage>
</organism>
<dbReference type="FunFam" id="2.30.29.30:FF:000404">
    <property type="entry name" value="Non-specific serine/threonine protein kinase"/>
    <property type="match status" value="1"/>
</dbReference>
<evidence type="ECO:0000256" key="3">
    <source>
        <dbReference type="ARBA" id="ARBA00022473"/>
    </source>
</evidence>
<dbReference type="FunFam" id="1.10.510.10:FF:000512">
    <property type="entry name" value="AKT serine/threonine kinase 1"/>
    <property type="match status" value="1"/>
</dbReference>
<dbReference type="GO" id="GO:0005524">
    <property type="term" value="F:ATP binding"/>
    <property type="evidence" value="ECO:0007669"/>
    <property type="project" value="UniProtKB-UniRule"/>
</dbReference>
<dbReference type="OrthoDB" id="63267at2759"/>
<dbReference type="GO" id="GO:0010468">
    <property type="term" value="P:regulation of gene expression"/>
    <property type="evidence" value="ECO:0007669"/>
    <property type="project" value="UniProtKB-ARBA"/>
</dbReference>
<dbReference type="SMART" id="SM00233">
    <property type="entry name" value="PH"/>
    <property type="match status" value="1"/>
</dbReference>
<dbReference type="Pfam" id="PF00169">
    <property type="entry name" value="PH"/>
    <property type="match status" value="1"/>
</dbReference>
<feature type="domain" description="PH" evidence="15">
    <location>
        <begin position="73"/>
        <end position="176"/>
    </location>
</feature>
<keyword evidence="9" id="KW-0418">Kinase</keyword>
<feature type="binding site" evidence="14">
    <location>
        <position position="270"/>
    </location>
    <ligand>
        <name>ATP</name>
        <dbReference type="ChEBI" id="CHEBI:30616"/>
    </ligand>
</feature>